<accession>A0ABS9WE09</accession>
<dbReference type="Gene3D" id="3.40.50.360">
    <property type="match status" value="1"/>
</dbReference>
<comment type="caution">
    <text evidence="2">The sequence shown here is derived from an EMBL/GenBank/DDBJ whole genome shotgun (WGS) entry which is preliminary data.</text>
</comment>
<sequence length="150" mass="15816">MRAAIIYHSSHHGNTRKVLDALAAEFGVELVEASKASGIDLSSYDAVGFASGIYYSEFAQAVTACAEHLPAGMPAFLIYTCGSKSSRYGSAIRGVLAERANPLLGTFGCRGWDTFGLFRLIGGIAKHHPDDADLAAARAFYANKVLGAGE</sequence>
<reference evidence="2" key="1">
    <citation type="submission" date="2021-11" db="EMBL/GenBank/DDBJ databases">
        <title>A Novel Adlercreutzia Species, isolated from a Allomyrina dichotoma larva feces.</title>
        <authorList>
            <person name="Suh M.K."/>
        </authorList>
    </citation>
    <scope>NUCLEOTIDE SEQUENCE</scope>
    <source>
        <strain evidence="2">JBNU-10</strain>
    </source>
</reference>
<proteinExistence type="predicted"/>
<dbReference type="InterPro" id="IPR052200">
    <property type="entry name" value="Protoporphyrinogen_IX_DH"/>
</dbReference>
<dbReference type="Pfam" id="PF12724">
    <property type="entry name" value="Flavodoxin_5"/>
    <property type="match status" value="1"/>
</dbReference>
<organism evidence="2 3">
    <name type="scientific">Adlercreutzia faecimuris</name>
    <dbReference type="NCBI Taxonomy" id="2897341"/>
    <lineage>
        <taxon>Bacteria</taxon>
        <taxon>Bacillati</taxon>
        <taxon>Actinomycetota</taxon>
        <taxon>Coriobacteriia</taxon>
        <taxon>Eggerthellales</taxon>
        <taxon>Eggerthellaceae</taxon>
        <taxon>Adlercreutzia</taxon>
    </lineage>
</organism>
<dbReference type="PANTHER" id="PTHR38030">
    <property type="entry name" value="PROTOPORPHYRINOGEN IX DEHYDROGENASE [MENAQUINONE]"/>
    <property type="match status" value="1"/>
</dbReference>
<dbReference type="PANTHER" id="PTHR38030:SF2">
    <property type="entry name" value="PROTOPORPHYRINOGEN IX DEHYDROGENASE [QUINONE]"/>
    <property type="match status" value="1"/>
</dbReference>
<feature type="domain" description="Flavodoxin" evidence="1">
    <location>
        <begin position="5"/>
        <end position="63"/>
    </location>
</feature>
<evidence type="ECO:0000313" key="2">
    <source>
        <dbReference type="EMBL" id="MCI2241103.1"/>
    </source>
</evidence>
<name>A0ABS9WE09_9ACTN</name>
<protein>
    <recommendedName>
        <fullName evidence="1">Flavodoxin domain-containing protein</fullName>
    </recommendedName>
</protein>
<dbReference type="SUPFAM" id="SSF52218">
    <property type="entry name" value="Flavoproteins"/>
    <property type="match status" value="1"/>
</dbReference>
<evidence type="ECO:0000313" key="3">
    <source>
        <dbReference type="Proteomes" id="UP001430755"/>
    </source>
</evidence>
<gene>
    <name evidence="2" type="ORF">LPT13_01895</name>
</gene>
<keyword evidence="3" id="KW-1185">Reference proteome</keyword>
<dbReference type="EMBL" id="JAJMLW010000001">
    <property type="protein sequence ID" value="MCI2241103.1"/>
    <property type="molecule type" value="Genomic_DNA"/>
</dbReference>
<dbReference type="RefSeq" id="WP_242162930.1">
    <property type="nucleotide sequence ID" value="NZ_JAJMLW010000001.1"/>
</dbReference>
<dbReference type="InterPro" id="IPR029039">
    <property type="entry name" value="Flavoprotein-like_sf"/>
</dbReference>
<dbReference type="InterPro" id="IPR026816">
    <property type="entry name" value="Flavodoxin_dom"/>
</dbReference>
<dbReference type="Proteomes" id="UP001430755">
    <property type="component" value="Unassembled WGS sequence"/>
</dbReference>
<evidence type="ECO:0000259" key="1">
    <source>
        <dbReference type="Pfam" id="PF12724"/>
    </source>
</evidence>